<reference evidence="2" key="1">
    <citation type="submission" date="2021-02" db="EMBL/GenBank/DDBJ databases">
        <authorList>
            <person name="Nowell W R."/>
        </authorList>
    </citation>
    <scope>NUCLEOTIDE SEQUENCE</scope>
</reference>
<keyword evidence="1" id="KW-0812">Transmembrane</keyword>
<gene>
    <name evidence="2" type="ORF">IZO911_LOCUS8984</name>
</gene>
<comment type="caution">
    <text evidence="2">The sequence shown here is derived from an EMBL/GenBank/DDBJ whole genome shotgun (WGS) entry which is preliminary data.</text>
</comment>
<feature type="transmembrane region" description="Helical" evidence="1">
    <location>
        <begin position="143"/>
        <end position="167"/>
    </location>
</feature>
<organism evidence="2 3">
    <name type="scientific">Adineta steineri</name>
    <dbReference type="NCBI Taxonomy" id="433720"/>
    <lineage>
        <taxon>Eukaryota</taxon>
        <taxon>Metazoa</taxon>
        <taxon>Spiralia</taxon>
        <taxon>Gnathifera</taxon>
        <taxon>Rotifera</taxon>
        <taxon>Eurotatoria</taxon>
        <taxon>Bdelloidea</taxon>
        <taxon>Adinetida</taxon>
        <taxon>Adinetidae</taxon>
        <taxon>Adineta</taxon>
    </lineage>
</organism>
<proteinExistence type="predicted"/>
<dbReference type="AlphaFoldDB" id="A0A813VM28"/>
<evidence type="ECO:0000256" key="1">
    <source>
        <dbReference type="SAM" id="Phobius"/>
    </source>
</evidence>
<name>A0A813VM28_9BILA</name>
<keyword evidence="1" id="KW-0472">Membrane</keyword>
<dbReference type="Proteomes" id="UP000663860">
    <property type="component" value="Unassembled WGS sequence"/>
</dbReference>
<accession>A0A813VM28</accession>
<sequence length="268" mass="30996">MENLRNTKDSISGIHYHHNLDWSLNEGLLPEEVKLVAKRCGDSTLKELYLKALETLEDKNDGDSNCLLSDSNINSISPTTAKKDYVLCAEKRNGKYDIVSTYITQTEKLDWTKTSPVDGVVYLGSKWIGNQLFETVKSIIGSWGAVFLFVLGVVAGRLVPTIIFTWTARKDHERMWKADNVRVLEELKKTLRQDYEEMWKADRAEVLEELKKKLRQDYGEMWKADNIRVLEEFKEKLGKDSLWDPSYDTIFEIFKSCCTEHLTVSDRK</sequence>
<dbReference type="EMBL" id="CAJNOE010000062">
    <property type="protein sequence ID" value="CAF0839514.1"/>
    <property type="molecule type" value="Genomic_DNA"/>
</dbReference>
<evidence type="ECO:0000313" key="2">
    <source>
        <dbReference type="EMBL" id="CAF0839514.1"/>
    </source>
</evidence>
<keyword evidence="1" id="KW-1133">Transmembrane helix</keyword>
<evidence type="ECO:0000313" key="3">
    <source>
        <dbReference type="Proteomes" id="UP000663860"/>
    </source>
</evidence>
<protein>
    <submittedName>
        <fullName evidence="2">Uncharacterized protein</fullName>
    </submittedName>
</protein>